<keyword evidence="8" id="KW-0804">Transcription</keyword>
<dbReference type="GO" id="GO:0006285">
    <property type="term" value="P:base-excision repair, AP site formation"/>
    <property type="evidence" value="ECO:0007669"/>
    <property type="project" value="TreeGrafter"/>
</dbReference>
<dbReference type="InterPro" id="IPR004026">
    <property type="entry name" value="Ada_DNA_repair_Zn-bd"/>
</dbReference>
<organism evidence="11 12">
    <name type="scientific">Virgisporangium aurantiacum</name>
    <dbReference type="NCBI Taxonomy" id="175570"/>
    <lineage>
        <taxon>Bacteria</taxon>
        <taxon>Bacillati</taxon>
        <taxon>Actinomycetota</taxon>
        <taxon>Actinomycetes</taxon>
        <taxon>Micromonosporales</taxon>
        <taxon>Micromonosporaceae</taxon>
        <taxon>Virgisporangium</taxon>
    </lineage>
</organism>
<dbReference type="Gene3D" id="1.10.10.60">
    <property type="entry name" value="Homeodomain-like"/>
    <property type="match status" value="1"/>
</dbReference>
<dbReference type="SMART" id="SM00478">
    <property type="entry name" value="ENDO3c"/>
    <property type="match status" value="1"/>
</dbReference>
<comment type="cofactor">
    <cofactor evidence="2">
        <name>Zn(2+)</name>
        <dbReference type="ChEBI" id="CHEBI:29105"/>
    </cofactor>
</comment>
<dbReference type="InterPro" id="IPR018060">
    <property type="entry name" value="HTH_AraC"/>
</dbReference>
<dbReference type="GO" id="GO:0008725">
    <property type="term" value="F:DNA-3-methyladenine glycosylase activity"/>
    <property type="evidence" value="ECO:0007669"/>
    <property type="project" value="TreeGrafter"/>
</dbReference>
<dbReference type="GO" id="GO:0032259">
    <property type="term" value="P:methylation"/>
    <property type="evidence" value="ECO:0007669"/>
    <property type="project" value="UniProtKB-KW"/>
</dbReference>
<evidence type="ECO:0000256" key="6">
    <source>
        <dbReference type="ARBA" id="ARBA00023015"/>
    </source>
</evidence>
<dbReference type="InterPro" id="IPR003265">
    <property type="entry name" value="HhH-GPD_domain"/>
</dbReference>
<dbReference type="GO" id="GO:0043916">
    <property type="term" value="F:DNA-7-methylguanine glycosylase activity"/>
    <property type="evidence" value="ECO:0007669"/>
    <property type="project" value="TreeGrafter"/>
</dbReference>
<feature type="domain" description="HTH araC/xylS-type" evidence="10">
    <location>
        <begin position="86"/>
        <end position="184"/>
    </location>
</feature>
<dbReference type="Proteomes" id="UP000612585">
    <property type="component" value="Unassembled WGS sequence"/>
</dbReference>
<keyword evidence="4" id="KW-0808">Transferase</keyword>
<dbReference type="GO" id="GO:0032993">
    <property type="term" value="C:protein-DNA complex"/>
    <property type="evidence" value="ECO:0007669"/>
    <property type="project" value="TreeGrafter"/>
</dbReference>
<evidence type="ECO:0000256" key="5">
    <source>
        <dbReference type="ARBA" id="ARBA00022763"/>
    </source>
</evidence>
<evidence type="ECO:0000256" key="9">
    <source>
        <dbReference type="ARBA" id="ARBA00023204"/>
    </source>
</evidence>
<dbReference type="PROSITE" id="PS01124">
    <property type="entry name" value="HTH_ARAC_FAMILY_2"/>
    <property type="match status" value="1"/>
</dbReference>
<dbReference type="Pfam" id="PF02805">
    <property type="entry name" value="Ada_Zn_binding"/>
    <property type="match status" value="1"/>
</dbReference>
<keyword evidence="9" id="KW-0234">DNA repair</keyword>
<keyword evidence="4" id="KW-0489">Methyltransferase</keyword>
<sequence>MYDFETSYRAMSSRDGRFDGRFVVAVTSTHVYCRPSCPSRTPRRENCRFFRVPAAAEAAGFRACRRCRPDAEPDSAEWNVRGDLVARALRLIGGGAVDREGVTGLARRLVVSERHLHRQLVAEVGAGPQALAINRRARVARMLVESSTLPLAEIAFAAGYSSVRQFNEGMRTAFGQPPSALRRSRPADAPGDLDVRLRYRAPLPVGPLLDRLAAHAVPGVEAVDADRYHRTLRLPRGSGVMTAEFGPAQTGDAGSARAASRGEVTVRLSLADLRDVTAAVQRCREILDLDCDPAAIGAELGTDPLIGPLVRARPGLRVPGCGDGFELTVRALVGRRTSILVTRFGTALRTPDPRLTHLFPTPAALADADLVAAGLAPRRAATVRALAGAVDAGDIVLDRGADRAECVAALRAVSGIGPWTTAYVAMRALGDPDVFPPGDPGLRDAARRLGLPAGLAARARHWRPWRSYAAVHLWTSL</sequence>
<dbReference type="SUPFAM" id="SSF57884">
    <property type="entry name" value="Ada DNA repair protein, N-terminal domain (N-Ada 10)"/>
    <property type="match status" value="1"/>
</dbReference>
<dbReference type="Gene3D" id="1.10.340.30">
    <property type="entry name" value="Hypothetical protein, domain 2"/>
    <property type="match status" value="1"/>
</dbReference>
<dbReference type="Pfam" id="PF06029">
    <property type="entry name" value="AlkA_N"/>
    <property type="match status" value="1"/>
</dbReference>
<reference evidence="11" key="1">
    <citation type="submission" date="2021-01" db="EMBL/GenBank/DDBJ databases">
        <title>Whole genome shotgun sequence of Virgisporangium aurantiacum NBRC 16421.</title>
        <authorList>
            <person name="Komaki H."/>
            <person name="Tamura T."/>
        </authorList>
    </citation>
    <scope>NUCLEOTIDE SEQUENCE</scope>
    <source>
        <strain evidence="11">NBRC 16421</strain>
    </source>
</reference>
<dbReference type="InterPro" id="IPR035451">
    <property type="entry name" value="Ada-like_dom_sf"/>
</dbReference>
<dbReference type="GO" id="GO:0005737">
    <property type="term" value="C:cytoplasm"/>
    <property type="evidence" value="ECO:0007669"/>
    <property type="project" value="TreeGrafter"/>
</dbReference>
<dbReference type="Gene3D" id="3.40.10.10">
    <property type="entry name" value="DNA Methylphosphotriester Repair Domain"/>
    <property type="match status" value="1"/>
</dbReference>
<evidence type="ECO:0000256" key="3">
    <source>
        <dbReference type="ARBA" id="ARBA00012000"/>
    </source>
</evidence>
<dbReference type="EMBL" id="BOPG01000050">
    <property type="protein sequence ID" value="GIJ60190.1"/>
    <property type="molecule type" value="Genomic_DNA"/>
</dbReference>
<accession>A0A8J4E2T7</accession>
<evidence type="ECO:0000313" key="11">
    <source>
        <dbReference type="EMBL" id="GIJ60190.1"/>
    </source>
</evidence>
<evidence type="ECO:0000256" key="4">
    <source>
        <dbReference type="ARBA" id="ARBA00022603"/>
    </source>
</evidence>
<evidence type="ECO:0000256" key="1">
    <source>
        <dbReference type="ARBA" id="ARBA00000086"/>
    </source>
</evidence>
<keyword evidence="12" id="KW-1185">Reference proteome</keyword>
<evidence type="ECO:0000259" key="10">
    <source>
        <dbReference type="PROSITE" id="PS01124"/>
    </source>
</evidence>
<dbReference type="GO" id="GO:0003700">
    <property type="term" value="F:DNA-binding transcription factor activity"/>
    <property type="evidence" value="ECO:0007669"/>
    <property type="project" value="InterPro"/>
</dbReference>
<dbReference type="Pfam" id="PF12833">
    <property type="entry name" value="HTH_18"/>
    <property type="match status" value="1"/>
</dbReference>
<comment type="catalytic activity">
    <reaction evidence="1">
        <text>Hydrolysis of alkylated DNA, releasing 3-methyladenine, 3-methylguanine, 7-methylguanine and 7-methyladenine.</text>
        <dbReference type="EC" id="3.2.2.21"/>
    </reaction>
</comment>
<evidence type="ECO:0000256" key="8">
    <source>
        <dbReference type="ARBA" id="ARBA00023163"/>
    </source>
</evidence>
<dbReference type="EC" id="3.2.2.21" evidence="3"/>
<dbReference type="InterPro" id="IPR023170">
    <property type="entry name" value="HhH_base_excis_C"/>
</dbReference>
<dbReference type="InterPro" id="IPR051912">
    <property type="entry name" value="Alkylbase_DNA_Glycosylase/TA"/>
</dbReference>
<dbReference type="GO" id="GO:0006307">
    <property type="term" value="P:DNA alkylation repair"/>
    <property type="evidence" value="ECO:0007669"/>
    <property type="project" value="TreeGrafter"/>
</dbReference>
<dbReference type="PANTHER" id="PTHR43003:SF13">
    <property type="entry name" value="DNA-3-METHYLADENINE GLYCOSYLASE 2"/>
    <property type="match status" value="1"/>
</dbReference>
<dbReference type="GO" id="GO:0008168">
    <property type="term" value="F:methyltransferase activity"/>
    <property type="evidence" value="ECO:0007669"/>
    <property type="project" value="UniProtKB-KW"/>
</dbReference>
<dbReference type="Gene3D" id="3.30.310.20">
    <property type="entry name" value="DNA-3-methyladenine glycosylase AlkA, N-terminal domain"/>
    <property type="match status" value="1"/>
</dbReference>
<keyword evidence="5" id="KW-0227">DNA damage</keyword>
<dbReference type="GO" id="GO:0032131">
    <property type="term" value="F:alkylated DNA binding"/>
    <property type="evidence" value="ECO:0007669"/>
    <property type="project" value="TreeGrafter"/>
</dbReference>
<name>A0A8J4E2T7_9ACTN</name>
<keyword evidence="6" id="KW-0805">Transcription regulation</keyword>
<dbReference type="InterPro" id="IPR010316">
    <property type="entry name" value="AlkA_N"/>
</dbReference>
<dbReference type="AlphaFoldDB" id="A0A8J4E2T7"/>
<gene>
    <name evidence="11" type="ORF">Vau01_077060</name>
</gene>
<protein>
    <recommendedName>
        <fullName evidence="3">DNA-3-methyladenine glycosylase II</fullName>
        <ecNumber evidence="3">3.2.2.21</ecNumber>
    </recommendedName>
</protein>
<dbReference type="GO" id="GO:0043565">
    <property type="term" value="F:sequence-specific DNA binding"/>
    <property type="evidence" value="ECO:0007669"/>
    <property type="project" value="InterPro"/>
</dbReference>
<dbReference type="SMART" id="SM00342">
    <property type="entry name" value="HTH_ARAC"/>
    <property type="match status" value="1"/>
</dbReference>
<dbReference type="InterPro" id="IPR009057">
    <property type="entry name" value="Homeodomain-like_sf"/>
</dbReference>
<dbReference type="InterPro" id="IPR037046">
    <property type="entry name" value="AlkA_N_sf"/>
</dbReference>
<dbReference type="SUPFAM" id="SSF48150">
    <property type="entry name" value="DNA-glycosylase"/>
    <property type="match status" value="1"/>
</dbReference>
<dbReference type="SUPFAM" id="SSF46689">
    <property type="entry name" value="Homeodomain-like"/>
    <property type="match status" value="1"/>
</dbReference>
<evidence type="ECO:0000256" key="7">
    <source>
        <dbReference type="ARBA" id="ARBA00023159"/>
    </source>
</evidence>
<dbReference type="InterPro" id="IPR011257">
    <property type="entry name" value="DNA_glycosylase"/>
</dbReference>
<dbReference type="GO" id="GO:0008270">
    <property type="term" value="F:zinc ion binding"/>
    <property type="evidence" value="ECO:0007669"/>
    <property type="project" value="InterPro"/>
</dbReference>
<dbReference type="PANTHER" id="PTHR43003">
    <property type="entry name" value="DNA-3-METHYLADENINE GLYCOSYLASE"/>
    <property type="match status" value="1"/>
</dbReference>
<comment type="caution">
    <text evidence="11">The sequence shown here is derived from an EMBL/GenBank/DDBJ whole genome shotgun (WGS) entry which is preliminary data.</text>
</comment>
<proteinExistence type="predicted"/>
<evidence type="ECO:0000256" key="2">
    <source>
        <dbReference type="ARBA" id="ARBA00001947"/>
    </source>
</evidence>
<dbReference type="SUPFAM" id="SSF55945">
    <property type="entry name" value="TATA-box binding protein-like"/>
    <property type="match status" value="1"/>
</dbReference>
<dbReference type="Gene3D" id="1.10.1670.10">
    <property type="entry name" value="Helix-hairpin-Helix base-excision DNA repair enzymes (C-terminal)"/>
    <property type="match status" value="1"/>
</dbReference>
<dbReference type="SMART" id="SM01009">
    <property type="entry name" value="AlkA_N"/>
    <property type="match status" value="1"/>
</dbReference>
<keyword evidence="7" id="KW-0010">Activator</keyword>
<evidence type="ECO:0000313" key="12">
    <source>
        <dbReference type="Proteomes" id="UP000612585"/>
    </source>
</evidence>